<dbReference type="InterPro" id="IPR050273">
    <property type="entry name" value="GppA/Ppx_hydrolase"/>
</dbReference>
<dbReference type="PANTHER" id="PTHR30005">
    <property type="entry name" value="EXOPOLYPHOSPHATASE"/>
    <property type="match status" value="1"/>
</dbReference>
<gene>
    <name evidence="2" type="ORF">BN1723_019274</name>
</gene>
<evidence type="ECO:0000259" key="1">
    <source>
        <dbReference type="Pfam" id="PF23566"/>
    </source>
</evidence>
<evidence type="ECO:0000313" key="3">
    <source>
        <dbReference type="Proteomes" id="UP000045706"/>
    </source>
</evidence>
<reference evidence="3" key="1">
    <citation type="submission" date="2015-05" db="EMBL/GenBank/DDBJ databases">
        <authorList>
            <person name="Fogelqvist Johan"/>
        </authorList>
    </citation>
    <scope>NUCLEOTIDE SEQUENCE [LARGE SCALE GENOMIC DNA]</scope>
</reference>
<dbReference type="InterPro" id="IPR057512">
    <property type="entry name" value="RTG2_C"/>
</dbReference>
<dbReference type="AlphaFoldDB" id="A0A0G4NAU0"/>
<organism evidence="2 3">
    <name type="scientific">Verticillium longisporum</name>
    <name type="common">Verticillium dahliae var. longisporum</name>
    <dbReference type="NCBI Taxonomy" id="100787"/>
    <lineage>
        <taxon>Eukaryota</taxon>
        <taxon>Fungi</taxon>
        <taxon>Dikarya</taxon>
        <taxon>Ascomycota</taxon>
        <taxon>Pezizomycotina</taxon>
        <taxon>Sordariomycetes</taxon>
        <taxon>Hypocreomycetidae</taxon>
        <taxon>Glomerellales</taxon>
        <taxon>Plectosphaerellaceae</taxon>
        <taxon>Verticillium</taxon>
    </lineage>
</organism>
<proteinExistence type="predicted"/>
<dbReference type="Proteomes" id="UP000045706">
    <property type="component" value="Unassembled WGS sequence"/>
</dbReference>
<dbReference type="Pfam" id="PF23566">
    <property type="entry name" value="RTG2_C"/>
    <property type="match status" value="1"/>
</dbReference>
<evidence type="ECO:0000313" key="2">
    <source>
        <dbReference type="EMBL" id="CRK43726.1"/>
    </source>
</evidence>
<protein>
    <recommendedName>
        <fullName evidence="1">RTG2 C-terminal domain-containing protein</fullName>
    </recommendedName>
</protein>
<sequence>MLEHAIPEPSKTDASRRFPPEFGNHVLDSFTNVMYFHMFMSKETASTAALYATSTGIMSSTHGVSHQDRARLALMLQARYRGELPPREVAFREALRSTLTPEDVWWAQYLGRVGYLITCLYPAGKIDTTKPRVLFSAEWSDRLGKSEDKPGLVLTISLQKKKKDRAHYKEALKDNLKVVEKAGKKKNWAGKKKKKKAWGMKVRVRVVREGILEMSEDEEDL</sequence>
<dbReference type="Gene3D" id="1.10.3210.10">
    <property type="entry name" value="Hypothetical protein af1432"/>
    <property type="match status" value="1"/>
</dbReference>
<name>A0A0G4NAU0_VERLO</name>
<accession>A0A0G4NAU0</accession>
<dbReference type="PANTHER" id="PTHR30005:SF0">
    <property type="entry name" value="RETROGRADE REGULATION PROTEIN 2"/>
    <property type="match status" value="1"/>
</dbReference>
<feature type="domain" description="RTG2 C-terminal" evidence="1">
    <location>
        <begin position="1"/>
        <end position="208"/>
    </location>
</feature>
<dbReference type="EMBL" id="CVQI01033526">
    <property type="protein sequence ID" value="CRK43726.1"/>
    <property type="molecule type" value="Genomic_DNA"/>
</dbReference>
<dbReference type="GO" id="GO:0006357">
    <property type="term" value="P:regulation of transcription by RNA polymerase II"/>
    <property type="evidence" value="ECO:0007669"/>
    <property type="project" value="TreeGrafter"/>
</dbReference>
<feature type="non-terminal residue" evidence="2">
    <location>
        <position position="221"/>
    </location>
</feature>